<keyword evidence="4" id="KW-1185">Reference proteome</keyword>
<feature type="domain" description="GH16" evidence="2">
    <location>
        <begin position="16"/>
        <end position="304"/>
    </location>
</feature>
<dbReference type="AlphaFoldDB" id="A0A286UNS8"/>
<comment type="caution">
    <text evidence="3">The sequence shown here is derived from an EMBL/GenBank/DDBJ whole genome shotgun (WGS) entry which is preliminary data.</text>
</comment>
<dbReference type="Pfam" id="PF26113">
    <property type="entry name" value="GH16_XgeA"/>
    <property type="match status" value="1"/>
</dbReference>
<dbReference type="GO" id="GO:0009251">
    <property type="term" value="P:glucan catabolic process"/>
    <property type="evidence" value="ECO:0007669"/>
    <property type="project" value="TreeGrafter"/>
</dbReference>
<dbReference type="InParanoid" id="A0A286UNS8"/>
<dbReference type="GO" id="GO:0004553">
    <property type="term" value="F:hydrolase activity, hydrolyzing O-glycosyl compounds"/>
    <property type="evidence" value="ECO:0007669"/>
    <property type="project" value="InterPro"/>
</dbReference>
<dbReference type="PANTHER" id="PTHR10963:SF24">
    <property type="entry name" value="GLYCOSIDASE C21B10.07-RELATED"/>
    <property type="match status" value="1"/>
</dbReference>
<evidence type="ECO:0000256" key="1">
    <source>
        <dbReference type="SAM" id="SignalP"/>
    </source>
</evidence>
<dbReference type="Gene3D" id="2.60.120.200">
    <property type="match status" value="1"/>
</dbReference>
<dbReference type="Proteomes" id="UP000217199">
    <property type="component" value="Unassembled WGS sequence"/>
</dbReference>
<dbReference type="STRING" id="2282107.A0A286UNS8"/>
<sequence>MLLYKYLSFLSIVSGAHSSLIPVDNIIPLINPSPGVFSLKDNIVGHAFYSYFDWETFNDPTHGRVNYVDKHTAISRNLTFATENSFIMRADDRNVVKSNSRGRDSNRIRSYSTFQDSVLVLDLQHMPHGCGTWPAFWTVTTGGWPDGGEIDIIEGVNNDYTNLVSLHTSPGCSMAPNRDQSGTTRSTDCNAYASNNQGCGTSLTKRNSYGVSLNENKGGWYVMKRTQNDGVYVWYFPRNDPTVPDEIRTGNPHIKPDEVNYGKPDARFPSSQSCDFKSHFGEHEIVFDLTFCGDWAGSTFAGSGCGRSCQEYVDQNPQAFADAYWEIKALRVYTPESSLLSLPSLL</sequence>
<feature type="signal peptide" evidence="1">
    <location>
        <begin position="1"/>
        <end position="18"/>
    </location>
</feature>
<dbReference type="OrthoDB" id="192832at2759"/>
<name>A0A286UNS8_9AGAM</name>
<dbReference type="PROSITE" id="PS51762">
    <property type="entry name" value="GH16_2"/>
    <property type="match status" value="1"/>
</dbReference>
<keyword evidence="3" id="KW-0378">Hydrolase</keyword>
<proteinExistence type="predicted"/>
<protein>
    <submittedName>
        <fullName evidence="3">Glycoside hydrolase family 16</fullName>
    </submittedName>
</protein>
<dbReference type="PANTHER" id="PTHR10963">
    <property type="entry name" value="GLYCOSYL HYDROLASE-RELATED"/>
    <property type="match status" value="1"/>
</dbReference>
<dbReference type="EMBL" id="NBII01000003">
    <property type="protein sequence ID" value="PAV21164.1"/>
    <property type="molecule type" value="Genomic_DNA"/>
</dbReference>
<evidence type="ECO:0000313" key="4">
    <source>
        <dbReference type="Proteomes" id="UP000217199"/>
    </source>
</evidence>
<evidence type="ECO:0000259" key="2">
    <source>
        <dbReference type="PROSITE" id="PS51762"/>
    </source>
</evidence>
<dbReference type="CDD" id="cd02181">
    <property type="entry name" value="GH16_fungal_Lam16A_glucanase"/>
    <property type="match status" value="1"/>
</dbReference>
<reference evidence="3 4" key="1">
    <citation type="journal article" date="2017" name="Mol. Ecol.">
        <title>Comparative and population genomic landscape of Phellinus noxius: A hypervariable fungus causing root rot in trees.</title>
        <authorList>
            <person name="Chung C.L."/>
            <person name="Lee T.J."/>
            <person name="Akiba M."/>
            <person name="Lee H.H."/>
            <person name="Kuo T.H."/>
            <person name="Liu D."/>
            <person name="Ke H.M."/>
            <person name="Yokoi T."/>
            <person name="Roa M.B."/>
            <person name="Lu M.J."/>
            <person name="Chang Y.Y."/>
            <person name="Ann P.J."/>
            <person name="Tsai J.N."/>
            <person name="Chen C.Y."/>
            <person name="Tzean S.S."/>
            <person name="Ota Y."/>
            <person name="Hattori T."/>
            <person name="Sahashi N."/>
            <person name="Liou R.F."/>
            <person name="Kikuchi T."/>
            <person name="Tsai I.J."/>
        </authorList>
    </citation>
    <scope>NUCLEOTIDE SEQUENCE [LARGE SCALE GENOMIC DNA]</scope>
    <source>
        <strain evidence="3 4">FFPRI411160</strain>
    </source>
</reference>
<accession>A0A286UNS8</accession>
<feature type="chain" id="PRO_5013601767" evidence="1">
    <location>
        <begin position="19"/>
        <end position="346"/>
    </location>
</feature>
<organism evidence="3 4">
    <name type="scientific">Pyrrhoderma noxium</name>
    <dbReference type="NCBI Taxonomy" id="2282107"/>
    <lineage>
        <taxon>Eukaryota</taxon>
        <taxon>Fungi</taxon>
        <taxon>Dikarya</taxon>
        <taxon>Basidiomycota</taxon>
        <taxon>Agaricomycotina</taxon>
        <taxon>Agaricomycetes</taxon>
        <taxon>Hymenochaetales</taxon>
        <taxon>Hymenochaetaceae</taxon>
        <taxon>Pyrrhoderma</taxon>
    </lineage>
</organism>
<dbReference type="InterPro" id="IPR000757">
    <property type="entry name" value="Beta-glucanase-like"/>
</dbReference>
<dbReference type="SUPFAM" id="SSF49899">
    <property type="entry name" value="Concanavalin A-like lectins/glucanases"/>
    <property type="match status" value="1"/>
</dbReference>
<keyword evidence="1" id="KW-0732">Signal</keyword>
<gene>
    <name evidence="3" type="ORF">PNOK_0379100</name>
</gene>
<dbReference type="InterPro" id="IPR050546">
    <property type="entry name" value="Glycosyl_Hydrlase_16"/>
</dbReference>
<dbReference type="InterPro" id="IPR013320">
    <property type="entry name" value="ConA-like_dom_sf"/>
</dbReference>
<evidence type="ECO:0000313" key="3">
    <source>
        <dbReference type="EMBL" id="PAV21164.1"/>
    </source>
</evidence>